<dbReference type="Pfam" id="PF21748">
    <property type="entry name" value="UPF0150"/>
    <property type="match status" value="1"/>
</dbReference>
<reference evidence="1" key="1">
    <citation type="journal article" date="2014" name="Front. Microbiol.">
        <title>High frequency of phylogenetically diverse reductive dehalogenase-homologous genes in deep subseafloor sedimentary metagenomes.</title>
        <authorList>
            <person name="Kawai M."/>
            <person name="Futagami T."/>
            <person name="Toyoda A."/>
            <person name="Takaki Y."/>
            <person name="Nishi S."/>
            <person name="Hori S."/>
            <person name="Arai W."/>
            <person name="Tsubouchi T."/>
            <person name="Morono Y."/>
            <person name="Uchiyama I."/>
            <person name="Ito T."/>
            <person name="Fujiyama A."/>
            <person name="Inagaki F."/>
            <person name="Takami H."/>
        </authorList>
    </citation>
    <scope>NUCLEOTIDE SEQUENCE</scope>
    <source>
        <strain evidence="1">Expedition CK06-06</strain>
    </source>
</reference>
<sequence>MKYVGFKEYVREILKTAEYKRDSKIGCVVAIAPILPGCMTQGDNFEEARDNLIDAIELWITVGLREGEEMPLINEARLATAAERIEKSESALYRV</sequence>
<dbReference type="AlphaFoldDB" id="X0SS43"/>
<evidence type="ECO:0000313" key="1">
    <source>
        <dbReference type="EMBL" id="GAF83889.1"/>
    </source>
</evidence>
<dbReference type="InterPro" id="IPR049389">
    <property type="entry name" value="TTHA0281-like"/>
</dbReference>
<accession>X0SS43</accession>
<dbReference type="EMBL" id="BARS01006159">
    <property type="protein sequence ID" value="GAF83889.1"/>
    <property type="molecule type" value="Genomic_DNA"/>
</dbReference>
<protein>
    <submittedName>
        <fullName evidence="1">Uncharacterized protein</fullName>
    </submittedName>
</protein>
<organism evidence="1">
    <name type="scientific">marine sediment metagenome</name>
    <dbReference type="NCBI Taxonomy" id="412755"/>
    <lineage>
        <taxon>unclassified sequences</taxon>
        <taxon>metagenomes</taxon>
        <taxon>ecological metagenomes</taxon>
    </lineage>
</organism>
<name>X0SS43_9ZZZZ</name>
<dbReference type="SUPFAM" id="SSF143100">
    <property type="entry name" value="TTHA1013/TTHA0281-like"/>
    <property type="match status" value="1"/>
</dbReference>
<proteinExistence type="predicted"/>
<dbReference type="Gene3D" id="3.30.160.250">
    <property type="match status" value="1"/>
</dbReference>
<comment type="caution">
    <text evidence="1">The sequence shown here is derived from an EMBL/GenBank/DDBJ whole genome shotgun (WGS) entry which is preliminary data.</text>
</comment>
<gene>
    <name evidence="1" type="ORF">S01H1_12043</name>
</gene>
<dbReference type="InterPro" id="IPR035069">
    <property type="entry name" value="TTHA1013/TTHA0281-like"/>
</dbReference>